<dbReference type="RefSeq" id="WP_170031913.1">
    <property type="nucleotide sequence ID" value="NZ_JABDTL010000001.1"/>
</dbReference>
<gene>
    <name evidence="2" type="ORF">HNQ61_000714</name>
</gene>
<protein>
    <submittedName>
        <fullName evidence="2">PelA/Pel-15E family pectate lyase</fullName>
    </submittedName>
</protein>
<dbReference type="PROSITE" id="PS51257">
    <property type="entry name" value="PROKAR_LIPOPROTEIN"/>
    <property type="match status" value="1"/>
</dbReference>
<reference evidence="2 3" key="1">
    <citation type="submission" date="2020-08" db="EMBL/GenBank/DDBJ databases">
        <title>Genomic Encyclopedia of Type Strains, Phase IV (KMG-IV): sequencing the most valuable type-strain genomes for metagenomic binning, comparative biology and taxonomic classification.</title>
        <authorList>
            <person name="Goeker M."/>
        </authorList>
    </citation>
    <scope>NUCLEOTIDE SEQUENCE [LARGE SCALE GENOMIC DNA]</scope>
    <source>
        <strain evidence="2 3">DSM 29007</strain>
    </source>
</reference>
<dbReference type="Gene3D" id="1.50.10.20">
    <property type="match status" value="1"/>
</dbReference>
<comment type="caution">
    <text evidence="2">The sequence shown here is derived from an EMBL/GenBank/DDBJ whole genome shotgun (WGS) entry which is preliminary data.</text>
</comment>
<dbReference type="InterPro" id="IPR012669">
    <property type="entry name" value="Pectate_lyase"/>
</dbReference>
<organism evidence="2 3">
    <name type="scientific">Longimicrobium terrae</name>
    <dbReference type="NCBI Taxonomy" id="1639882"/>
    <lineage>
        <taxon>Bacteria</taxon>
        <taxon>Pseudomonadati</taxon>
        <taxon>Gemmatimonadota</taxon>
        <taxon>Longimicrobiia</taxon>
        <taxon>Longimicrobiales</taxon>
        <taxon>Longimicrobiaceae</taxon>
        <taxon>Longimicrobium</taxon>
    </lineage>
</organism>
<dbReference type="Proteomes" id="UP000582837">
    <property type="component" value="Unassembled WGS sequence"/>
</dbReference>
<dbReference type="GO" id="GO:0016829">
    <property type="term" value="F:lyase activity"/>
    <property type="evidence" value="ECO:0007669"/>
    <property type="project" value="UniProtKB-KW"/>
</dbReference>
<feature type="signal peptide" evidence="1">
    <location>
        <begin position="1"/>
        <end position="33"/>
    </location>
</feature>
<dbReference type="Pfam" id="PF09492">
    <property type="entry name" value="Pec_lyase"/>
    <property type="match status" value="1"/>
</dbReference>
<feature type="chain" id="PRO_5032439795" evidence="1">
    <location>
        <begin position="34"/>
        <end position="436"/>
    </location>
</feature>
<dbReference type="EMBL" id="JACHIA010000001">
    <property type="protein sequence ID" value="MBB6069103.1"/>
    <property type="molecule type" value="Genomic_DNA"/>
</dbReference>
<dbReference type="SUPFAM" id="SSF81853">
    <property type="entry name" value="Family 10 polysaccharide lyase"/>
    <property type="match status" value="1"/>
</dbReference>
<evidence type="ECO:0000313" key="3">
    <source>
        <dbReference type="Proteomes" id="UP000582837"/>
    </source>
</evidence>
<proteinExistence type="predicted"/>
<keyword evidence="1" id="KW-0732">Signal</keyword>
<evidence type="ECO:0000313" key="2">
    <source>
        <dbReference type="EMBL" id="MBB6069103.1"/>
    </source>
</evidence>
<name>A0A841GV51_9BACT</name>
<dbReference type="AlphaFoldDB" id="A0A841GV51"/>
<sequence length="436" mass="47509">MNRSLFALRRARMAAPLLCSASVLLGACAPAQAAPADKPASVAATSAPAPAARAAQDTLLAMSRIVSLPAAERAAWTRYVQTSAENRRRDRAFIDAELRAAGKDAFTPAPQGNGFSVRSAMNEAWFRTDEARRLADILVSYQTPTGGWSKRTDYVHARQPGESFGSDDRWTWIGTLDNGSTTEQLNFLARANAAHNVAAYRDAFARGIEYLLVSQQPSGCWPQIYPLEGGYHDAATYNDDATVHALQVLRATATGEHAFVPAELRARAAAGVERGVGCILATQVAVNGRKTVWGAQHDPISLVPVKARAYEHASLTGRESAAILDFLLGVQNPSPQVTAAIHAAAAWFRESAITGYAYVPRGNLTPQAGAGPIWARFYEIGTNRPIFSDRDGVIRYNLSEIGDERRTGYLWYTDEPATSLRRYERWMQRQTAGNRE</sequence>
<keyword evidence="3" id="KW-1185">Reference proteome</keyword>
<evidence type="ECO:0000256" key="1">
    <source>
        <dbReference type="SAM" id="SignalP"/>
    </source>
</evidence>
<keyword evidence="2" id="KW-0456">Lyase</keyword>
<accession>A0A841GV51</accession>
<dbReference type="NCBIfam" id="TIGR02474">
    <property type="entry name" value="pec_lyase"/>
    <property type="match status" value="1"/>
</dbReference>